<organism evidence="1 2">
    <name type="scientific">Camellia lanceoleosa</name>
    <dbReference type="NCBI Taxonomy" id="1840588"/>
    <lineage>
        <taxon>Eukaryota</taxon>
        <taxon>Viridiplantae</taxon>
        <taxon>Streptophyta</taxon>
        <taxon>Embryophyta</taxon>
        <taxon>Tracheophyta</taxon>
        <taxon>Spermatophyta</taxon>
        <taxon>Magnoliopsida</taxon>
        <taxon>eudicotyledons</taxon>
        <taxon>Gunneridae</taxon>
        <taxon>Pentapetalae</taxon>
        <taxon>asterids</taxon>
        <taxon>Ericales</taxon>
        <taxon>Theaceae</taxon>
        <taxon>Camellia</taxon>
    </lineage>
</organism>
<evidence type="ECO:0000313" key="1">
    <source>
        <dbReference type="EMBL" id="KAI8007790.1"/>
    </source>
</evidence>
<dbReference type="EMBL" id="CM045764">
    <property type="protein sequence ID" value="KAI8007790.1"/>
    <property type="molecule type" value="Genomic_DNA"/>
</dbReference>
<evidence type="ECO:0000313" key="2">
    <source>
        <dbReference type="Proteomes" id="UP001060215"/>
    </source>
</evidence>
<reference evidence="1 2" key="1">
    <citation type="journal article" date="2022" name="Plant J.">
        <title>Chromosome-level genome of Camellia lanceoleosa provides a valuable resource for understanding genome evolution and self-incompatibility.</title>
        <authorList>
            <person name="Gong W."/>
            <person name="Xiao S."/>
            <person name="Wang L."/>
            <person name="Liao Z."/>
            <person name="Chang Y."/>
            <person name="Mo W."/>
            <person name="Hu G."/>
            <person name="Li W."/>
            <person name="Zhao G."/>
            <person name="Zhu H."/>
            <person name="Hu X."/>
            <person name="Ji K."/>
            <person name="Xiang X."/>
            <person name="Song Q."/>
            <person name="Yuan D."/>
            <person name="Jin S."/>
            <person name="Zhang L."/>
        </authorList>
    </citation>
    <scope>NUCLEOTIDE SEQUENCE [LARGE SCALE GENOMIC DNA]</scope>
    <source>
        <strain evidence="1">SQ_2022a</strain>
    </source>
</reference>
<protein>
    <submittedName>
        <fullName evidence="1">F-box/LRR-repeat protein</fullName>
    </submittedName>
</protein>
<comment type="caution">
    <text evidence="1">The sequence shown here is derived from an EMBL/GenBank/DDBJ whole genome shotgun (WGS) entry which is preliminary data.</text>
</comment>
<name>A0ACC0H3R2_9ERIC</name>
<dbReference type="Proteomes" id="UP001060215">
    <property type="component" value="Chromosome 7"/>
</dbReference>
<keyword evidence="2" id="KW-1185">Reference proteome</keyword>
<sequence length="91" mass="11019">MKKQKYKEVGFINWTLLLHKAPKIQKFNITFDYKSAHGHQVDSWIHFAIARNVNKRFLDFPCKRSYLSLYKLPHFIYSCRWLMVLALNRCL</sequence>
<accession>A0ACC0H3R2</accession>
<gene>
    <name evidence="1" type="ORF">LOK49_LG07G02306</name>
</gene>
<proteinExistence type="predicted"/>